<evidence type="ECO:0000259" key="1">
    <source>
        <dbReference type="PROSITE" id="PS51186"/>
    </source>
</evidence>
<proteinExistence type="predicted"/>
<dbReference type="CDD" id="cd04301">
    <property type="entry name" value="NAT_SF"/>
    <property type="match status" value="1"/>
</dbReference>
<name>A0A4Y9ENL4_9SPHN</name>
<dbReference type="EMBL" id="SIHO01000002">
    <property type="protein sequence ID" value="TFU03627.1"/>
    <property type="molecule type" value="Genomic_DNA"/>
</dbReference>
<dbReference type="Gene3D" id="3.40.630.30">
    <property type="match status" value="1"/>
</dbReference>
<dbReference type="AlphaFoldDB" id="A0A4Y9ENL4"/>
<protein>
    <submittedName>
        <fullName evidence="2">N-acetyltransferase</fullName>
    </submittedName>
</protein>
<dbReference type="OrthoDB" id="5295305at2"/>
<dbReference type="InterPro" id="IPR000182">
    <property type="entry name" value="GNAT_dom"/>
</dbReference>
<dbReference type="Pfam" id="PF13302">
    <property type="entry name" value="Acetyltransf_3"/>
    <property type="match status" value="1"/>
</dbReference>
<gene>
    <name evidence="2" type="ORF">EUV02_10760</name>
</gene>
<comment type="caution">
    <text evidence="2">The sequence shown here is derived from an EMBL/GenBank/DDBJ whole genome shotgun (WGS) entry which is preliminary data.</text>
</comment>
<accession>A0A4Y9ENL4</accession>
<feature type="domain" description="N-acetyltransferase" evidence="1">
    <location>
        <begin position="18"/>
        <end position="171"/>
    </location>
</feature>
<dbReference type="Proteomes" id="UP000297737">
    <property type="component" value="Unassembled WGS sequence"/>
</dbReference>
<dbReference type="RefSeq" id="WP_135246219.1">
    <property type="nucleotide sequence ID" value="NZ_SIHO01000002.1"/>
</dbReference>
<dbReference type="PROSITE" id="PS51186">
    <property type="entry name" value="GNAT"/>
    <property type="match status" value="1"/>
</dbReference>
<dbReference type="InterPro" id="IPR016181">
    <property type="entry name" value="Acyl_CoA_acyltransferase"/>
</dbReference>
<reference evidence="2 3" key="1">
    <citation type="submission" date="2019-02" db="EMBL/GenBank/DDBJ databases">
        <title>Polymorphobacter sp. isolated from the lake at the Tibet of China.</title>
        <authorList>
            <person name="Li A."/>
        </authorList>
    </citation>
    <scope>NUCLEOTIDE SEQUENCE [LARGE SCALE GENOMIC DNA]</scope>
    <source>
        <strain evidence="2 3">DJ1R-1</strain>
    </source>
</reference>
<dbReference type="SUPFAM" id="SSF55729">
    <property type="entry name" value="Acyl-CoA N-acyltransferases (Nat)"/>
    <property type="match status" value="1"/>
</dbReference>
<sequence>MTPETLHVPLAAGPARLVPLAEAHREGLRAACAADTEIWPIYSTNLTGEDFDREFDTKLAGGGQRAFAVLDGDGIVGCTSWYGIDPGNRVVAIGYTYLAPHVRGSGFNFAVKAAMVRHAWALGFHRIHFDVDVRNTRSQAAIRKLGAKHEGILRRNKITWTGHIRDTVILSLLPGEESDALRAWM</sequence>
<dbReference type="GO" id="GO:0016747">
    <property type="term" value="F:acyltransferase activity, transferring groups other than amino-acyl groups"/>
    <property type="evidence" value="ECO:0007669"/>
    <property type="project" value="InterPro"/>
</dbReference>
<keyword evidence="3" id="KW-1185">Reference proteome</keyword>
<dbReference type="PANTHER" id="PTHR43610">
    <property type="entry name" value="BLL6696 PROTEIN"/>
    <property type="match status" value="1"/>
</dbReference>
<evidence type="ECO:0000313" key="3">
    <source>
        <dbReference type="Proteomes" id="UP000297737"/>
    </source>
</evidence>
<dbReference type="PANTHER" id="PTHR43610:SF1">
    <property type="entry name" value="N-ACETYLTRANSFERASE DOMAIN-CONTAINING PROTEIN"/>
    <property type="match status" value="1"/>
</dbReference>
<evidence type="ECO:0000313" key="2">
    <source>
        <dbReference type="EMBL" id="TFU03627.1"/>
    </source>
</evidence>
<keyword evidence="2" id="KW-0808">Transferase</keyword>
<organism evidence="2 3">
    <name type="scientific">Glacieibacterium arshaanense</name>
    <dbReference type="NCBI Taxonomy" id="2511025"/>
    <lineage>
        <taxon>Bacteria</taxon>
        <taxon>Pseudomonadati</taxon>
        <taxon>Pseudomonadota</taxon>
        <taxon>Alphaproteobacteria</taxon>
        <taxon>Sphingomonadales</taxon>
        <taxon>Sphingosinicellaceae</taxon>
        <taxon>Glacieibacterium</taxon>
    </lineage>
</organism>